<keyword evidence="10" id="KW-1185">Reference proteome</keyword>
<keyword evidence="7 8" id="KW-0472">Membrane</keyword>
<dbReference type="InterPro" id="IPR002549">
    <property type="entry name" value="AI-2E-like"/>
</dbReference>
<feature type="transmembrane region" description="Helical" evidence="8">
    <location>
        <begin position="243"/>
        <end position="265"/>
    </location>
</feature>
<feature type="transmembrane region" description="Helical" evidence="8">
    <location>
        <begin position="37"/>
        <end position="55"/>
    </location>
</feature>
<evidence type="ECO:0000256" key="7">
    <source>
        <dbReference type="ARBA" id="ARBA00023136"/>
    </source>
</evidence>
<comment type="similarity">
    <text evidence="2">Belongs to the autoinducer-2 exporter (AI-2E) (TC 2.A.86) family.</text>
</comment>
<evidence type="ECO:0000256" key="5">
    <source>
        <dbReference type="ARBA" id="ARBA00022692"/>
    </source>
</evidence>
<dbReference type="PANTHER" id="PTHR21716:SF53">
    <property type="entry name" value="PERMEASE PERM-RELATED"/>
    <property type="match status" value="1"/>
</dbReference>
<evidence type="ECO:0000256" key="1">
    <source>
        <dbReference type="ARBA" id="ARBA00004651"/>
    </source>
</evidence>
<evidence type="ECO:0000256" key="3">
    <source>
        <dbReference type="ARBA" id="ARBA00022448"/>
    </source>
</evidence>
<feature type="transmembrane region" description="Helical" evidence="8">
    <location>
        <begin position="67"/>
        <end position="90"/>
    </location>
</feature>
<reference evidence="9 10" key="1">
    <citation type="submission" date="2023-06" db="EMBL/GenBank/DDBJ databases">
        <title>Aquibacillus rhizosphaerae LR5S19.</title>
        <authorList>
            <person name="Sun J.-Q."/>
        </authorList>
    </citation>
    <scope>NUCLEOTIDE SEQUENCE [LARGE SCALE GENOMIC DNA]</scope>
    <source>
        <strain evidence="9 10">LR5S19</strain>
    </source>
</reference>
<keyword evidence="3" id="KW-0813">Transport</keyword>
<gene>
    <name evidence="9" type="ORF">QQS35_15165</name>
</gene>
<feature type="transmembrane region" description="Helical" evidence="8">
    <location>
        <begin position="312"/>
        <end position="339"/>
    </location>
</feature>
<evidence type="ECO:0000256" key="8">
    <source>
        <dbReference type="SAM" id="Phobius"/>
    </source>
</evidence>
<protein>
    <submittedName>
        <fullName evidence="9">AI-2E family transporter</fullName>
    </submittedName>
</protein>
<evidence type="ECO:0000256" key="2">
    <source>
        <dbReference type="ARBA" id="ARBA00009773"/>
    </source>
</evidence>
<dbReference type="Proteomes" id="UP001235343">
    <property type="component" value="Unassembled WGS sequence"/>
</dbReference>
<feature type="transmembrane region" description="Helical" evidence="8">
    <location>
        <begin position="272"/>
        <end position="292"/>
    </location>
</feature>
<dbReference type="RefSeq" id="WP_285933061.1">
    <property type="nucleotide sequence ID" value="NZ_JASTZU010000048.1"/>
</dbReference>
<feature type="transmembrane region" description="Helical" evidence="8">
    <location>
        <begin position="7"/>
        <end position="31"/>
    </location>
</feature>
<dbReference type="PANTHER" id="PTHR21716">
    <property type="entry name" value="TRANSMEMBRANE PROTEIN"/>
    <property type="match status" value="1"/>
</dbReference>
<dbReference type="Pfam" id="PF01594">
    <property type="entry name" value="AI-2E_transport"/>
    <property type="match status" value="1"/>
</dbReference>
<name>A0ABT7L7D6_9BACI</name>
<keyword evidence="6 8" id="KW-1133">Transmembrane helix</keyword>
<proteinExistence type="inferred from homology"/>
<dbReference type="EMBL" id="JASTZU010000048">
    <property type="protein sequence ID" value="MDL4841779.1"/>
    <property type="molecule type" value="Genomic_DNA"/>
</dbReference>
<comment type="caution">
    <text evidence="9">The sequence shown here is derived from an EMBL/GenBank/DDBJ whole genome shotgun (WGS) entry which is preliminary data.</text>
</comment>
<evidence type="ECO:0000313" key="10">
    <source>
        <dbReference type="Proteomes" id="UP001235343"/>
    </source>
</evidence>
<keyword evidence="5 8" id="KW-0812">Transmembrane</keyword>
<keyword evidence="4" id="KW-1003">Cell membrane</keyword>
<sequence>MWLKHNFFKYGTAIALGLLIIYLLGAVQFIVDPVIKFITTLFFPLLFAGFLYYILKPLVLMIAKTKFVPKTLAILLVFSIIIGGFILAGFTVGGTIENQVVQFAEDVPSIIEKNQEQTKEIIEQNNYGLFSYEEMKQKLFTYVESLSESLTNNVTSIISTITNFVTVLVIVPFILFYFLKDGHRLLPFLLKFLPEKHRDEGKRILIDIDKTLSNYIGGQMIVALVNGILMYIGYLIIGLDYAIALALFVVITAVIPLIGPVLGVLPAIIVALIMDPFMIVKILILLVIVQQLEGNFVSPLVIGNKLSIHPLTVILLLLVAGSIYGLIGVLIAVPVYSVLKVITKNLYRFYRLREGT</sequence>
<feature type="transmembrane region" description="Helical" evidence="8">
    <location>
        <begin position="157"/>
        <end position="179"/>
    </location>
</feature>
<accession>A0ABT7L7D6</accession>
<comment type="subcellular location">
    <subcellularLocation>
        <location evidence="1">Cell membrane</location>
        <topology evidence="1">Multi-pass membrane protein</topology>
    </subcellularLocation>
</comment>
<evidence type="ECO:0000313" key="9">
    <source>
        <dbReference type="EMBL" id="MDL4841779.1"/>
    </source>
</evidence>
<evidence type="ECO:0000256" key="6">
    <source>
        <dbReference type="ARBA" id="ARBA00022989"/>
    </source>
</evidence>
<organism evidence="9 10">
    <name type="scientific">Aquibacillus rhizosphaerae</name>
    <dbReference type="NCBI Taxonomy" id="3051431"/>
    <lineage>
        <taxon>Bacteria</taxon>
        <taxon>Bacillati</taxon>
        <taxon>Bacillota</taxon>
        <taxon>Bacilli</taxon>
        <taxon>Bacillales</taxon>
        <taxon>Bacillaceae</taxon>
        <taxon>Aquibacillus</taxon>
    </lineage>
</organism>
<feature type="transmembrane region" description="Helical" evidence="8">
    <location>
        <begin position="212"/>
        <end position="237"/>
    </location>
</feature>
<evidence type="ECO:0000256" key="4">
    <source>
        <dbReference type="ARBA" id="ARBA00022475"/>
    </source>
</evidence>